<reference evidence="7" key="1">
    <citation type="submission" date="2022-11" db="EMBL/GenBank/DDBJ databases">
        <authorList>
            <person name="Kikuchi T."/>
        </authorList>
    </citation>
    <scope>NUCLEOTIDE SEQUENCE</scope>
    <source>
        <strain evidence="7">PS1010</strain>
    </source>
</reference>
<dbReference type="OrthoDB" id="5864140at2759"/>
<dbReference type="Pfam" id="PF11571">
    <property type="entry name" value="Med27"/>
    <property type="match status" value="1"/>
</dbReference>
<dbReference type="AlphaFoldDB" id="A0A9P1J0S2"/>
<keyword evidence="5" id="KW-0539">Nucleus</keyword>
<proteinExistence type="inferred from homology"/>
<comment type="caution">
    <text evidence="7">The sequence shown here is derived from an EMBL/GenBank/DDBJ whole genome shotgun (WGS) entry which is preliminary data.</text>
</comment>
<keyword evidence="8" id="KW-1185">Reference proteome</keyword>
<organism evidence="7 8">
    <name type="scientific">Caenorhabditis angaria</name>
    <dbReference type="NCBI Taxonomy" id="860376"/>
    <lineage>
        <taxon>Eukaryota</taxon>
        <taxon>Metazoa</taxon>
        <taxon>Ecdysozoa</taxon>
        <taxon>Nematoda</taxon>
        <taxon>Chromadorea</taxon>
        <taxon>Rhabditida</taxon>
        <taxon>Rhabditina</taxon>
        <taxon>Rhabditomorpha</taxon>
        <taxon>Rhabditoidea</taxon>
        <taxon>Rhabditidae</taxon>
        <taxon>Peloderinae</taxon>
        <taxon>Caenorhabditis</taxon>
    </lineage>
</organism>
<evidence type="ECO:0000256" key="6">
    <source>
        <dbReference type="SAM" id="MobiDB-lite"/>
    </source>
</evidence>
<evidence type="ECO:0008006" key="9">
    <source>
        <dbReference type="Google" id="ProtNLM"/>
    </source>
</evidence>
<evidence type="ECO:0000313" key="7">
    <source>
        <dbReference type="EMBL" id="CAI5454788.1"/>
    </source>
</evidence>
<feature type="region of interest" description="Disordered" evidence="6">
    <location>
        <begin position="1"/>
        <end position="25"/>
    </location>
</feature>
<gene>
    <name evidence="7" type="ORF">CAMP_LOCUS17425</name>
</gene>
<dbReference type="Proteomes" id="UP001152747">
    <property type="component" value="Unassembled WGS sequence"/>
</dbReference>
<keyword evidence="4" id="KW-0804">Transcription</keyword>
<dbReference type="EMBL" id="CANHGI010000006">
    <property type="protein sequence ID" value="CAI5454788.1"/>
    <property type="molecule type" value="Genomic_DNA"/>
</dbReference>
<comment type="subcellular location">
    <subcellularLocation>
        <location evidence="1">Nucleus</location>
    </subcellularLocation>
</comment>
<evidence type="ECO:0000256" key="2">
    <source>
        <dbReference type="ARBA" id="ARBA00008048"/>
    </source>
</evidence>
<evidence type="ECO:0000256" key="1">
    <source>
        <dbReference type="ARBA" id="ARBA00004123"/>
    </source>
</evidence>
<evidence type="ECO:0000313" key="8">
    <source>
        <dbReference type="Proteomes" id="UP001152747"/>
    </source>
</evidence>
<evidence type="ECO:0000256" key="4">
    <source>
        <dbReference type="ARBA" id="ARBA00023163"/>
    </source>
</evidence>
<keyword evidence="3" id="KW-0805">Transcription regulation</keyword>
<evidence type="ECO:0000256" key="3">
    <source>
        <dbReference type="ARBA" id="ARBA00023015"/>
    </source>
</evidence>
<evidence type="ECO:0000256" key="5">
    <source>
        <dbReference type="ARBA" id="ARBA00023242"/>
    </source>
</evidence>
<protein>
    <recommendedName>
        <fullName evidence="9">Mediator of RNA polymerase II transcription subunit 27</fullName>
    </recommendedName>
</protein>
<accession>A0A9P1J0S2</accession>
<sequence length="360" mass="42085">MAQQPPPSQLANLLRKPEPPKQMTEEQMQTVFKDMVQRSNTCLYLIKKLRSRMQKTYCIVTSYPRNVNPTNNPKFQAQFAEGNKIVKETYQYLCTQINKFPREMPRTENLRNMIVLYPTAAEKAIEREEYLGSFNDATYQHDVNLQYGYYLSEFNKTPHRAQQTHRISPSKIQDINFGKSDADGHRIFRNALAGIHKEISQKSLGIVAQTLLRTSTSTVVEFKFTSGPKSRKDYENVYNFKFLIIEKLGIITYINIFAPNEDWRIIDDATSDKLIDPVGLSRYKIYRELTQQANYHLLLNFSNLTKWTSQNLVQFIVLFGKIREVFGVKCRICKNILRDFQPPTVFELRTPHLAKHQYCE</sequence>
<name>A0A9P1J0S2_9PELO</name>
<dbReference type="GO" id="GO:0016592">
    <property type="term" value="C:mediator complex"/>
    <property type="evidence" value="ECO:0007669"/>
    <property type="project" value="InterPro"/>
</dbReference>
<dbReference type="InterPro" id="IPR021627">
    <property type="entry name" value="Mediator_Med27"/>
</dbReference>
<comment type="similarity">
    <text evidence="2">Belongs to the Mediator complex subunit 27 family.</text>
</comment>